<sequence>MGVKINERFKGITGHLKFTYRNAKTDKTRVSEYDNIIVDTCFNMLAKRLSGIQNDCNITFGAVGDDNTAPTSTDTILTNETARAAVTSATVSANQTIVSVFYNTTVANGTIAEFGLFGEAATSAADTGTMINHALVTETKTATETLTIDITITIT</sequence>
<accession>A0A0F9LKF9</accession>
<protein>
    <submittedName>
        <fullName evidence="1">Uncharacterized protein</fullName>
    </submittedName>
</protein>
<organism evidence="1">
    <name type="scientific">marine sediment metagenome</name>
    <dbReference type="NCBI Taxonomy" id="412755"/>
    <lineage>
        <taxon>unclassified sequences</taxon>
        <taxon>metagenomes</taxon>
        <taxon>ecological metagenomes</taxon>
    </lineage>
</organism>
<reference evidence="1" key="1">
    <citation type="journal article" date="2015" name="Nature">
        <title>Complex archaea that bridge the gap between prokaryotes and eukaryotes.</title>
        <authorList>
            <person name="Spang A."/>
            <person name="Saw J.H."/>
            <person name="Jorgensen S.L."/>
            <person name="Zaremba-Niedzwiedzka K."/>
            <person name="Martijn J."/>
            <person name="Lind A.E."/>
            <person name="van Eijk R."/>
            <person name="Schleper C."/>
            <person name="Guy L."/>
            <person name="Ettema T.J."/>
        </authorList>
    </citation>
    <scope>NUCLEOTIDE SEQUENCE</scope>
</reference>
<proteinExistence type="predicted"/>
<dbReference type="EMBL" id="LAZR01010846">
    <property type="protein sequence ID" value="KKM64725.1"/>
    <property type="molecule type" value="Genomic_DNA"/>
</dbReference>
<name>A0A0F9LKF9_9ZZZZ</name>
<comment type="caution">
    <text evidence="1">The sequence shown here is derived from an EMBL/GenBank/DDBJ whole genome shotgun (WGS) entry which is preliminary data.</text>
</comment>
<evidence type="ECO:0000313" key="1">
    <source>
        <dbReference type="EMBL" id="KKM64725.1"/>
    </source>
</evidence>
<gene>
    <name evidence="1" type="ORF">LCGC14_1498470</name>
</gene>
<dbReference type="AlphaFoldDB" id="A0A0F9LKF9"/>